<dbReference type="EMBL" id="ANFO01000023">
    <property type="protein sequence ID" value="KGQ13785.1"/>
    <property type="molecule type" value="Genomic_DNA"/>
</dbReference>
<feature type="region of interest" description="Disordered" evidence="1">
    <location>
        <begin position="58"/>
        <end position="96"/>
    </location>
</feature>
<protein>
    <submittedName>
        <fullName evidence="2">Uncharacterized protein</fullName>
    </submittedName>
</protein>
<gene>
    <name evidence="2" type="ORF">BBAD15_g266</name>
</gene>
<reference evidence="2 3" key="1">
    <citation type="submission" date="2012-10" db="EMBL/GenBank/DDBJ databases">
        <title>Genome sequencing and analysis of entomopathogenic fungi Beauveria bassiana D1-5.</title>
        <authorList>
            <person name="Li Q."/>
            <person name="Wang L."/>
            <person name="Zhang Z."/>
            <person name="Wang Q."/>
            <person name="Ren J."/>
            <person name="Wang M."/>
            <person name="Xu W."/>
            <person name="Wang J."/>
            <person name="Lu Y."/>
            <person name="Du Q."/>
            <person name="Sun Z."/>
        </authorList>
    </citation>
    <scope>NUCLEOTIDE SEQUENCE [LARGE SCALE GENOMIC DNA]</scope>
    <source>
        <strain evidence="2 3">D1-5</strain>
    </source>
</reference>
<organism evidence="2 3">
    <name type="scientific">Beauveria bassiana D1-5</name>
    <dbReference type="NCBI Taxonomy" id="1245745"/>
    <lineage>
        <taxon>Eukaryota</taxon>
        <taxon>Fungi</taxon>
        <taxon>Dikarya</taxon>
        <taxon>Ascomycota</taxon>
        <taxon>Pezizomycotina</taxon>
        <taxon>Sordariomycetes</taxon>
        <taxon>Hypocreomycetidae</taxon>
        <taxon>Hypocreales</taxon>
        <taxon>Cordycipitaceae</taxon>
        <taxon>Beauveria</taxon>
    </lineage>
</organism>
<proteinExistence type="predicted"/>
<name>A0A0A2W5S4_BEABA</name>
<comment type="caution">
    <text evidence="2">The sequence shown here is derived from an EMBL/GenBank/DDBJ whole genome shotgun (WGS) entry which is preliminary data.</text>
</comment>
<evidence type="ECO:0000256" key="1">
    <source>
        <dbReference type="SAM" id="MobiDB-lite"/>
    </source>
</evidence>
<dbReference type="HOGENOM" id="CLU_2359392_0_0_1"/>
<dbReference type="AlphaFoldDB" id="A0A0A2W5S4"/>
<accession>A0A0A2W5S4</accession>
<dbReference type="Proteomes" id="UP000030106">
    <property type="component" value="Unassembled WGS sequence"/>
</dbReference>
<feature type="compositionally biased region" description="Basic residues" evidence="1">
    <location>
        <begin position="78"/>
        <end position="87"/>
    </location>
</feature>
<evidence type="ECO:0000313" key="2">
    <source>
        <dbReference type="EMBL" id="KGQ13785.1"/>
    </source>
</evidence>
<evidence type="ECO:0000313" key="3">
    <source>
        <dbReference type="Proteomes" id="UP000030106"/>
    </source>
</evidence>
<sequence length="96" mass="10613">MVNWASRLVHPIFPPWVMSHVAPTTPMLNVIRPATSSGFVVFSRDSITFFRVRARHAADDGAKAQAKTKCDPPGGKRPAARFSRRKLNRQDGNQAG</sequence>